<sequence length="213" mass="21244">MRISARTLGVMAAAGLMLCSASAFAQGTPGVYYADPGYINGSAILNVQVSASVGGRCGFDAGGVPSGTYDQRNFDVTGFTHNVAFKLDCTGPSRVAVVSTNGGLKTGGTVPAGYATLAPYNVTLDLDGVGGSNPDATQTCAVADLSASAASPCTFRGPASTTVGLRLALPATAAQTSYLRAVAPIYNPAANGGNYLVSGEYADTLTVTVSVAP</sequence>
<organism evidence="2 3">
    <name type="scientific">Sphingomonas tagetis</name>
    <dbReference type="NCBI Taxonomy" id="2949092"/>
    <lineage>
        <taxon>Bacteria</taxon>
        <taxon>Pseudomonadati</taxon>
        <taxon>Pseudomonadota</taxon>
        <taxon>Alphaproteobacteria</taxon>
        <taxon>Sphingomonadales</taxon>
        <taxon>Sphingomonadaceae</taxon>
        <taxon>Sphingomonas</taxon>
    </lineage>
</organism>
<dbReference type="RefSeq" id="WP_254291537.1">
    <property type="nucleotide sequence ID" value="NZ_JAMLDX010000002.1"/>
</dbReference>
<gene>
    <name evidence="2" type="ORF">M9978_03845</name>
</gene>
<dbReference type="AlphaFoldDB" id="A0A9X2KKF5"/>
<dbReference type="EMBL" id="JAMLDX010000002">
    <property type="protein sequence ID" value="MCP3729552.1"/>
    <property type="molecule type" value="Genomic_DNA"/>
</dbReference>
<protein>
    <submittedName>
        <fullName evidence="2">Uncharacterized protein</fullName>
    </submittedName>
</protein>
<evidence type="ECO:0000313" key="2">
    <source>
        <dbReference type="EMBL" id="MCP3729552.1"/>
    </source>
</evidence>
<name>A0A9X2KKF5_9SPHN</name>
<evidence type="ECO:0000313" key="3">
    <source>
        <dbReference type="Proteomes" id="UP001139451"/>
    </source>
</evidence>
<keyword evidence="3" id="KW-1185">Reference proteome</keyword>
<dbReference type="Proteomes" id="UP001139451">
    <property type="component" value="Unassembled WGS sequence"/>
</dbReference>
<keyword evidence="1" id="KW-0732">Signal</keyword>
<feature type="signal peptide" evidence="1">
    <location>
        <begin position="1"/>
        <end position="25"/>
    </location>
</feature>
<evidence type="ECO:0000256" key="1">
    <source>
        <dbReference type="SAM" id="SignalP"/>
    </source>
</evidence>
<reference evidence="2" key="1">
    <citation type="submission" date="2022-05" db="EMBL/GenBank/DDBJ databases">
        <title>Sphingomonas sp. strain MG17 Genome sequencing and assembly.</title>
        <authorList>
            <person name="Kim I."/>
        </authorList>
    </citation>
    <scope>NUCLEOTIDE SEQUENCE</scope>
    <source>
        <strain evidence="2">MG17</strain>
    </source>
</reference>
<proteinExistence type="predicted"/>
<feature type="chain" id="PRO_5040836508" evidence="1">
    <location>
        <begin position="26"/>
        <end position="213"/>
    </location>
</feature>
<accession>A0A9X2KKF5</accession>
<comment type="caution">
    <text evidence="2">The sequence shown here is derived from an EMBL/GenBank/DDBJ whole genome shotgun (WGS) entry which is preliminary data.</text>
</comment>